<dbReference type="PANTHER" id="PTHR38459:SF5">
    <property type="entry name" value="CELL WALL TEICHOIC ACID GLYCOSYLATION PROTEIN GTCA"/>
    <property type="match status" value="1"/>
</dbReference>
<dbReference type="PATRIC" id="fig|1035190.4.peg.423"/>
<keyword evidence="4 6" id="KW-1133">Transmembrane helix</keyword>
<evidence type="ECO:0000256" key="4">
    <source>
        <dbReference type="ARBA" id="ARBA00022989"/>
    </source>
</evidence>
<keyword evidence="3 6" id="KW-0812">Transmembrane</keyword>
<dbReference type="InterPro" id="IPR051401">
    <property type="entry name" value="GtrA_CellWall_Glycosyl"/>
</dbReference>
<evidence type="ECO:0000313" key="9">
    <source>
        <dbReference type="Proteomes" id="UP000005621"/>
    </source>
</evidence>
<feature type="transmembrane region" description="Helical" evidence="6">
    <location>
        <begin position="50"/>
        <end position="67"/>
    </location>
</feature>
<dbReference type="Pfam" id="PF04138">
    <property type="entry name" value="GtrA_DPMS_TM"/>
    <property type="match status" value="1"/>
</dbReference>
<proteinExistence type="inferred from homology"/>
<sequence length="153" mass="17758">MTLCYTKTMKRIIKAFFDNEILSYLFFGGATTLVSILSRLVIYHISHQEILATVLANLIGILFAFLTNDTIVFKQERRNWPTRLAKFFLARLSTLGLDVLLTYIFVTTFPDLIGQFVEYNIDRVNTVETILAQILIIVLNYIFSKIYIFKRSN</sequence>
<feature type="transmembrane region" description="Helical" evidence="6">
    <location>
        <begin position="88"/>
        <end position="110"/>
    </location>
</feature>
<comment type="caution">
    <text evidence="8">The sequence shown here is derived from an EMBL/GenBank/DDBJ whole genome shotgun (WGS) entry which is preliminary data.</text>
</comment>
<comment type="similarity">
    <text evidence="2">Belongs to the GtrA family.</text>
</comment>
<evidence type="ECO:0000256" key="1">
    <source>
        <dbReference type="ARBA" id="ARBA00004141"/>
    </source>
</evidence>
<protein>
    <submittedName>
        <fullName evidence="8">GtrA-like protein</fullName>
    </submittedName>
</protein>
<keyword evidence="5 6" id="KW-0472">Membrane</keyword>
<feature type="transmembrane region" description="Helical" evidence="6">
    <location>
        <begin position="21"/>
        <end position="44"/>
    </location>
</feature>
<dbReference type="GO" id="GO:0005886">
    <property type="term" value="C:plasma membrane"/>
    <property type="evidence" value="ECO:0007669"/>
    <property type="project" value="TreeGrafter"/>
</dbReference>
<gene>
    <name evidence="8" type="ORF">HMPREF9950_0877</name>
</gene>
<evidence type="ECO:0000256" key="5">
    <source>
        <dbReference type="ARBA" id="ARBA00023136"/>
    </source>
</evidence>
<dbReference type="PANTHER" id="PTHR38459">
    <property type="entry name" value="PROPHAGE BACTOPRENOL-LINKED GLUCOSE TRANSLOCASE HOMOLOG"/>
    <property type="match status" value="1"/>
</dbReference>
<dbReference type="GO" id="GO:0000271">
    <property type="term" value="P:polysaccharide biosynthetic process"/>
    <property type="evidence" value="ECO:0007669"/>
    <property type="project" value="InterPro"/>
</dbReference>
<dbReference type="Proteomes" id="UP000005621">
    <property type="component" value="Unassembled WGS sequence"/>
</dbReference>
<name>F9Q1F6_STROR</name>
<evidence type="ECO:0000259" key="7">
    <source>
        <dbReference type="Pfam" id="PF04138"/>
    </source>
</evidence>
<evidence type="ECO:0000313" key="8">
    <source>
        <dbReference type="EMBL" id="EGV01380.1"/>
    </source>
</evidence>
<evidence type="ECO:0000256" key="3">
    <source>
        <dbReference type="ARBA" id="ARBA00022692"/>
    </source>
</evidence>
<organism evidence="8 9">
    <name type="scientific">Streptococcus oralis SK313</name>
    <dbReference type="NCBI Taxonomy" id="1035190"/>
    <lineage>
        <taxon>Bacteria</taxon>
        <taxon>Bacillati</taxon>
        <taxon>Bacillota</taxon>
        <taxon>Bacilli</taxon>
        <taxon>Lactobacillales</taxon>
        <taxon>Streptococcaceae</taxon>
        <taxon>Streptococcus</taxon>
    </lineage>
</organism>
<dbReference type="EMBL" id="AFUU01000003">
    <property type="protein sequence ID" value="EGV01380.1"/>
    <property type="molecule type" value="Genomic_DNA"/>
</dbReference>
<comment type="subcellular location">
    <subcellularLocation>
        <location evidence="1">Membrane</location>
        <topology evidence="1">Multi-pass membrane protein</topology>
    </subcellularLocation>
</comment>
<evidence type="ECO:0000256" key="6">
    <source>
        <dbReference type="SAM" id="Phobius"/>
    </source>
</evidence>
<dbReference type="AlphaFoldDB" id="F9Q1F6"/>
<feature type="transmembrane region" description="Helical" evidence="6">
    <location>
        <begin position="130"/>
        <end position="149"/>
    </location>
</feature>
<evidence type="ECO:0000256" key="2">
    <source>
        <dbReference type="ARBA" id="ARBA00009399"/>
    </source>
</evidence>
<dbReference type="InterPro" id="IPR007267">
    <property type="entry name" value="GtrA_DPMS_TM"/>
</dbReference>
<reference evidence="8 9" key="1">
    <citation type="submission" date="2011-07" db="EMBL/GenBank/DDBJ databases">
        <authorList>
            <person name="Harkins D.M."/>
            <person name="Madupu R."/>
            <person name="Durkin A.S."/>
            <person name="Torralba M."/>
            <person name="Methe B."/>
            <person name="Sutton G.G."/>
            <person name="Nelson K.E."/>
        </authorList>
    </citation>
    <scope>NUCLEOTIDE SEQUENCE [LARGE SCALE GENOMIC DNA]</scope>
    <source>
        <strain evidence="8 9">SK313</strain>
    </source>
</reference>
<accession>F9Q1F6</accession>
<feature type="domain" description="GtrA/DPMS transmembrane" evidence="7">
    <location>
        <begin position="24"/>
        <end position="149"/>
    </location>
</feature>